<name>A0A173YCD9_9FIRM</name>
<evidence type="ECO:0000313" key="2">
    <source>
        <dbReference type="EMBL" id="CUN61240.1"/>
    </source>
</evidence>
<keyword evidence="1" id="KW-0812">Transmembrane</keyword>
<dbReference type="RefSeq" id="WP_055223191.1">
    <property type="nucleotide sequence ID" value="NZ_CYYW01000003.1"/>
</dbReference>
<sequence length="281" mass="32748">MKLWKMCWYDIKNGCLKNIKLLLFPIVYEIVVLFAMMQKVVSYEKYGMEVEKHLGDILLYNFGGMPKYVLSAEKVFEFPVIWTVFLVLILFATLSYPMTNLQGFGNKVLVKGQNRIKWWLSKCLWNLLCNVIFFGIIIVIMLIFCQIKGILFDMHINTEMQTVFFEPDADTELVKDAFMPFGELVLVFLLSVTICQLQMLLCLWFKPVYSFMIMCMLMLASAYFQSVFLIGNYAMLIRHSWINVDGMDCSIGIPVTCVLIVFTVIAGFIRFKRFDIIQEEN</sequence>
<dbReference type="EMBL" id="CYYW01000003">
    <property type="protein sequence ID" value="CUN61240.1"/>
    <property type="molecule type" value="Genomic_DNA"/>
</dbReference>
<feature type="transmembrane region" description="Helical" evidence="1">
    <location>
        <begin position="80"/>
        <end position="98"/>
    </location>
</feature>
<dbReference type="AlphaFoldDB" id="A0A173YCD9"/>
<accession>A0A173YCD9</accession>
<proteinExistence type="predicted"/>
<evidence type="ECO:0000256" key="1">
    <source>
        <dbReference type="SAM" id="Phobius"/>
    </source>
</evidence>
<evidence type="ECO:0000313" key="3">
    <source>
        <dbReference type="Proteomes" id="UP000095384"/>
    </source>
</evidence>
<feature type="transmembrane region" description="Helical" evidence="1">
    <location>
        <begin position="251"/>
        <end position="271"/>
    </location>
</feature>
<feature type="transmembrane region" description="Helical" evidence="1">
    <location>
        <begin position="211"/>
        <end position="231"/>
    </location>
</feature>
<feature type="transmembrane region" description="Helical" evidence="1">
    <location>
        <begin position="21"/>
        <end position="41"/>
    </location>
</feature>
<keyword evidence="1" id="KW-1133">Transmembrane helix</keyword>
<organism evidence="2 3">
    <name type="scientific">Agathobacter rectalis</name>
    <dbReference type="NCBI Taxonomy" id="39491"/>
    <lineage>
        <taxon>Bacteria</taxon>
        <taxon>Bacillati</taxon>
        <taxon>Bacillota</taxon>
        <taxon>Clostridia</taxon>
        <taxon>Lachnospirales</taxon>
        <taxon>Lachnospiraceae</taxon>
        <taxon>Agathobacter</taxon>
    </lineage>
</organism>
<protein>
    <submittedName>
        <fullName evidence="2">Uncharacterized protein</fullName>
    </submittedName>
</protein>
<feature type="transmembrane region" description="Helical" evidence="1">
    <location>
        <begin position="119"/>
        <end position="144"/>
    </location>
</feature>
<gene>
    <name evidence="2" type="ORF">ERS852417_00656</name>
</gene>
<keyword evidence="1" id="KW-0472">Membrane</keyword>
<feature type="transmembrane region" description="Helical" evidence="1">
    <location>
        <begin position="184"/>
        <end position="204"/>
    </location>
</feature>
<reference evidence="2 3" key="1">
    <citation type="submission" date="2015-09" db="EMBL/GenBank/DDBJ databases">
        <authorList>
            <consortium name="Pathogen Informatics"/>
        </authorList>
    </citation>
    <scope>NUCLEOTIDE SEQUENCE [LARGE SCALE GENOMIC DNA]</scope>
    <source>
        <strain evidence="2 3">2789STDY5608860</strain>
    </source>
</reference>
<dbReference type="Proteomes" id="UP000095384">
    <property type="component" value="Unassembled WGS sequence"/>
</dbReference>